<evidence type="ECO:0000313" key="4">
    <source>
        <dbReference type="EMBL" id="NMM41308.1"/>
    </source>
</evidence>
<name>A0A7Y0DTG4_9GAMM</name>
<dbReference type="AlphaFoldDB" id="A0A7Y0DTG4"/>
<dbReference type="GO" id="GO:0016788">
    <property type="term" value="F:hydrolase activity, acting on ester bonds"/>
    <property type="evidence" value="ECO:0007669"/>
    <property type="project" value="TreeGrafter"/>
</dbReference>
<dbReference type="RefSeq" id="WP_169020320.1">
    <property type="nucleotide sequence ID" value="NZ_JABBMT010000015.1"/>
</dbReference>
<evidence type="ECO:0000256" key="2">
    <source>
        <dbReference type="ARBA" id="ARBA00022801"/>
    </source>
</evidence>
<dbReference type="Proteomes" id="UP000570493">
    <property type="component" value="Unassembled WGS sequence"/>
</dbReference>
<dbReference type="Pfam" id="PF00756">
    <property type="entry name" value="Esterase"/>
    <property type="match status" value="1"/>
</dbReference>
<reference evidence="4" key="1">
    <citation type="submission" date="2020-04" db="EMBL/GenBank/DDBJ databases">
        <title>Genome Sequencing for Pseudoaltermonas arctica.</title>
        <authorList>
            <person name="Elkins N.S."/>
        </authorList>
    </citation>
    <scope>NUCLEOTIDE SEQUENCE [LARGE SCALE GENOMIC DNA]</scope>
    <source>
        <strain evidence="4">NEC-BIFX-2020_0012</strain>
    </source>
</reference>
<comment type="caution">
    <text evidence="4">The sequence shown here is derived from an EMBL/GenBank/DDBJ whole genome shotgun (WGS) entry which is preliminary data.</text>
</comment>
<sequence length="288" mass="32674">MKLSFVKYLALIFMLNIACNSVVLAEERSFEIANSKVVTIESTVLGKKYDLFIKVPRSYFLAKNKSKKYPVLYLNDGPYTFKVAAGVTHMRNMDNVIVVGISFAHGEDGQFSRVRDLTPVVDQSWTKYTTGGAAEYLAFIEKEIFQYIEHNYRVNTEQRILSGQSLGGSFAAWVLLTKPELFSTYILTSPSLWFKNNWIFELENKYAEKNKSLKANVFMATGALETLENGMKEDMVAGHVKFANRLRSRNYQGLKLADEVVEGTDHYSTFPVGLSKGLVEFYKHISAQ</sequence>
<dbReference type="InterPro" id="IPR052558">
    <property type="entry name" value="Siderophore_Hydrolase_D"/>
</dbReference>
<evidence type="ECO:0000256" key="1">
    <source>
        <dbReference type="ARBA" id="ARBA00005622"/>
    </source>
</evidence>
<gene>
    <name evidence="4" type="ORF">HHO47_10855</name>
</gene>
<dbReference type="SUPFAM" id="SSF53474">
    <property type="entry name" value="alpha/beta-Hydrolases"/>
    <property type="match status" value="1"/>
</dbReference>
<dbReference type="EMBL" id="JABBMT010000015">
    <property type="protein sequence ID" value="NMM41308.1"/>
    <property type="molecule type" value="Genomic_DNA"/>
</dbReference>
<protein>
    <submittedName>
        <fullName evidence="4">Alpha/beta hydrolase</fullName>
    </submittedName>
</protein>
<comment type="similarity">
    <text evidence="1">Belongs to the esterase D family.</text>
</comment>
<dbReference type="PANTHER" id="PTHR40841">
    <property type="entry name" value="SIDEROPHORE TRIACETYLFUSARININE C ESTERASE"/>
    <property type="match status" value="1"/>
</dbReference>
<proteinExistence type="inferred from homology"/>
<keyword evidence="2 4" id="KW-0378">Hydrolase</keyword>
<dbReference type="InterPro" id="IPR000801">
    <property type="entry name" value="Esterase-like"/>
</dbReference>
<keyword evidence="3" id="KW-0732">Signal</keyword>
<feature type="signal peptide" evidence="3">
    <location>
        <begin position="1"/>
        <end position="25"/>
    </location>
</feature>
<feature type="chain" id="PRO_5031140395" evidence="3">
    <location>
        <begin position="26"/>
        <end position="288"/>
    </location>
</feature>
<accession>A0A7Y0DTG4</accession>
<keyword evidence="5" id="KW-1185">Reference proteome</keyword>
<dbReference type="PANTHER" id="PTHR40841:SF2">
    <property type="entry name" value="SIDEROPHORE-DEGRADING ESTERASE (EUROFUNG)"/>
    <property type="match status" value="1"/>
</dbReference>
<dbReference type="InterPro" id="IPR029058">
    <property type="entry name" value="AB_hydrolase_fold"/>
</dbReference>
<evidence type="ECO:0000256" key="3">
    <source>
        <dbReference type="SAM" id="SignalP"/>
    </source>
</evidence>
<evidence type="ECO:0000313" key="5">
    <source>
        <dbReference type="Proteomes" id="UP000570493"/>
    </source>
</evidence>
<organism evidence="4 5">
    <name type="scientific">Pseudoalteromonas arctica</name>
    <dbReference type="NCBI Taxonomy" id="394751"/>
    <lineage>
        <taxon>Bacteria</taxon>
        <taxon>Pseudomonadati</taxon>
        <taxon>Pseudomonadota</taxon>
        <taxon>Gammaproteobacteria</taxon>
        <taxon>Alteromonadales</taxon>
        <taxon>Pseudoalteromonadaceae</taxon>
        <taxon>Pseudoalteromonas</taxon>
    </lineage>
</organism>
<dbReference type="Gene3D" id="3.40.50.1820">
    <property type="entry name" value="alpha/beta hydrolase"/>
    <property type="match status" value="1"/>
</dbReference>